<organism evidence="5 6">
    <name type="scientific">Rhizopus delemar (strain RA 99-880 / ATCC MYA-4621 / FGSC 9543 / NRRL 43880)</name>
    <name type="common">Mucormycosis agent</name>
    <name type="synonym">Rhizopus arrhizus var. delemar</name>
    <dbReference type="NCBI Taxonomy" id="246409"/>
    <lineage>
        <taxon>Eukaryota</taxon>
        <taxon>Fungi</taxon>
        <taxon>Fungi incertae sedis</taxon>
        <taxon>Mucoromycota</taxon>
        <taxon>Mucoromycotina</taxon>
        <taxon>Mucoromycetes</taxon>
        <taxon>Mucorales</taxon>
        <taxon>Mucorineae</taxon>
        <taxon>Rhizopodaceae</taxon>
        <taxon>Rhizopus</taxon>
    </lineage>
</organism>
<dbReference type="VEuPathDB" id="FungiDB:RO3G_07603"/>
<dbReference type="Pfam" id="PF00022">
    <property type="entry name" value="Actin"/>
    <property type="match status" value="1"/>
</dbReference>
<dbReference type="FunFam" id="3.30.420.40:FF:000050">
    <property type="entry name" value="Actin, alpha skeletal muscle"/>
    <property type="match status" value="1"/>
</dbReference>
<dbReference type="SUPFAM" id="SSF53067">
    <property type="entry name" value="Actin-like ATPase domain"/>
    <property type="match status" value="2"/>
</dbReference>
<dbReference type="EMBL" id="CH476736">
    <property type="protein sequence ID" value="EIE82898.1"/>
    <property type="molecule type" value="Genomic_DNA"/>
</dbReference>
<proteinExistence type="inferred from homology"/>
<dbReference type="Gene3D" id="3.30.420.40">
    <property type="match status" value="2"/>
</dbReference>
<dbReference type="eggNOG" id="KOG0676">
    <property type="taxonomic scope" value="Eukaryota"/>
</dbReference>
<dbReference type="InParanoid" id="I1C368"/>
<evidence type="ECO:0000313" key="6">
    <source>
        <dbReference type="Proteomes" id="UP000009138"/>
    </source>
</evidence>
<evidence type="ECO:0000256" key="3">
    <source>
        <dbReference type="ARBA" id="ARBA00083222"/>
    </source>
</evidence>
<gene>
    <name evidence="5" type="ORF">RO3G_07603</name>
</gene>
<dbReference type="GeneID" id="93614574"/>
<evidence type="ECO:0000313" key="5">
    <source>
        <dbReference type="EMBL" id="EIE82898.1"/>
    </source>
</evidence>
<dbReference type="RefSeq" id="XP_067518294.1">
    <property type="nucleotide sequence ID" value="XM_067662193.1"/>
</dbReference>
<dbReference type="STRING" id="246409.I1C368"/>
<dbReference type="GO" id="GO:0005869">
    <property type="term" value="C:dynactin complex"/>
    <property type="evidence" value="ECO:0007669"/>
    <property type="project" value="UniProtKB-ARBA"/>
</dbReference>
<dbReference type="AlphaFoldDB" id="I1C368"/>
<name>I1C368_RHIO9</name>
<comment type="similarity">
    <text evidence="4">Belongs to the actin family.</text>
</comment>
<evidence type="ECO:0000256" key="1">
    <source>
        <dbReference type="ARBA" id="ARBA00073387"/>
    </source>
</evidence>
<evidence type="ECO:0000256" key="4">
    <source>
        <dbReference type="RuleBase" id="RU000487"/>
    </source>
</evidence>
<dbReference type="PRINTS" id="PR00190">
    <property type="entry name" value="ACTIN"/>
</dbReference>
<dbReference type="FunFam" id="3.90.640.10:FF:000007">
    <property type="entry name" value="Actin like 7B"/>
    <property type="match status" value="1"/>
</dbReference>
<dbReference type="PANTHER" id="PTHR11937">
    <property type="entry name" value="ACTIN"/>
    <property type="match status" value="1"/>
</dbReference>
<dbReference type="Proteomes" id="UP000009138">
    <property type="component" value="Unassembled WGS sequence"/>
</dbReference>
<dbReference type="FunFam" id="3.30.420.40:FF:000058">
    <property type="entry name" value="Putative actin-related protein 5"/>
    <property type="match status" value="1"/>
</dbReference>
<evidence type="ECO:0000256" key="2">
    <source>
        <dbReference type="ARBA" id="ARBA00076361"/>
    </source>
</evidence>
<dbReference type="Gene3D" id="3.90.640.10">
    <property type="entry name" value="Actin, Chain A, domain 4"/>
    <property type="match status" value="1"/>
</dbReference>
<dbReference type="OMA" id="WRYIFEV"/>
<dbReference type="SMART" id="SM00268">
    <property type="entry name" value="ACTIN"/>
    <property type="match status" value="1"/>
</dbReference>
<dbReference type="InterPro" id="IPR004000">
    <property type="entry name" value="Actin"/>
</dbReference>
<reference evidence="5 6" key="1">
    <citation type="journal article" date="2009" name="PLoS Genet.">
        <title>Genomic analysis of the basal lineage fungus Rhizopus oryzae reveals a whole-genome duplication.</title>
        <authorList>
            <person name="Ma L.-J."/>
            <person name="Ibrahim A.S."/>
            <person name="Skory C."/>
            <person name="Grabherr M.G."/>
            <person name="Burger G."/>
            <person name="Butler M."/>
            <person name="Elias M."/>
            <person name="Idnurm A."/>
            <person name="Lang B.F."/>
            <person name="Sone T."/>
            <person name="Abe A."/>
            <person name="Calvo S.E."/>
            <person name="Corrochano L.M."/>
            <person name="Engels R."/>
            <person name="Fu J."/>
            <person name="Hansberg W."/>
            <person name="Kim J.-M."/>
            <person name="Kodira C.D."/>
            <person name="Koehrsen M.J."/>
            <person name="Liu B."/>
            <person name="Miranda-Saavedra D."/>
            <person name="O'Leary S."/>
            <person name="Ortiz-Castellanos L."/>
            <person name="Poulter R."/>
            <person name="Rodriguez-Romero J."/>
            <person name="Ruiz-Herrera J."/>
            <person name="Shen Y.-Q."/>
            <person name="Zeng Q."/>
            <person name="Galagan J."/>
            <person name="Birren B.W."/>
            <person name="Cuomo C.A."/>
            <person name="Wickes B.L."/>
        </authorList>
    </citation>
    <scope>NUCLEOTIDE SEQUENCE [LARGE SCALE GENOMIC DNA]</scope>
    <source>
        <strain evidence="6">RA 99-880 / ATCC MYA-4621 / FGSC 9543 / NRRL 43880</strain>
    </source>
</reference>
<protein>
    <recommendedName>
        <fullName evidence="1">Centractin</fullName>
    </recommendedName>
    <alternativeName>
        <fullName evidence="2">Actin-like protein</fullName>
    </alternativeName>
    <alternativeName>
        <fullName evidence="3">Actin-related protein 1</fullName>
    </alternativeName>
</protein>
<sequence length="374" mass="42971">MYNPSVCLKSTYIIVDNGSKFSKVGFSQDKLPKFVFETVLGRKPTKGIILNKSNEYYVGEEAQNIRRYLDLRYPIEHGIIVNWDDMEKIWEYTFYDKLSVNPEEHTVTITEAPQQRKDYQERILQLLFETYKVPNLYINNQASLSLYASGRKTGLIIDSGHTSTYVVPVQNGHVIRDAIYRMDLAGRDMTDYIKHLIYKRYNSSSSYIDTEIIRIIKEKLCYVALDFEKEHLSQSNEKYFMLPDGKSIAIGTESFMAPESLFQPSILGYDINGLDNNIWLSLKKCSSDIQKDLCANIVLSGGSTMIHGIEERLRKELSILLPSPLKINMITPSNRQYSAWIGGSILASLSTFHNMCVSKEEYDEFGENIIKKFT</sequence>
<accession>I1C368</accession>
<dbReference type="InterPro" id="IPR043129">
    <property type="entry name" value="ATPase_NBD"/>
</dbReference>
<keyword evidence="6" id="KW-1185">Reference proteome</keyword>